<comment type="caution">
    <text evidence="1">The sequence shown here is derived from an EMBL/GenBank/DDBJ whole genome shotgun (WGS) entry which is preliminary data.</text>
</comment>
<dbReference type="AlphaFoldDB" id="A0AAV3QX11"/>
<dbReference type="EMBL" id="BAABME010006379">
    <property type="protein sequence ID" value="GAA0168203.1"/>
    <property type="molecule type" value="Genomic_DNA"/>
</dbReference>
<dbReference type="Proteomes" id="UP001454036">
    <property type="component" value="Unassembled WGS sequence"/>
</dbReference>
<proteinExistence type="predicted"/>
<evidence type="ECO:0000313" key="2">
    <source>
        <dbReference type="Proteomes" id="UP001454036"/>
    </source>
</evidence>
<accession>A0AAV3QX11</accession>
<gene>
    <name evidence="1" type="ORF">LIER_22971</name>
</gene>
<protein>
    <submittedName>
        <fullName evidence="1">Uncharacterized protein</fullName>
    </submittedName>
</protein>
<reference evidence="1 2" key="1">
    <citation type="submission" date="2024-01" db="EMBL/GenBank/DDBJ databases">
        <title>The complete chloroplast genome sequence of Lithospermum erythrorhizon: insights into the phylogenetic relationship among Boraginaceae species and the maternal lineages of purple gromwells.</title>
        <authorList>
            <person name="Okada T."/>
            <person name="Watanabe K."/>
        </authorList>
    </citation>
    <scope>NUCLEOTIDE SEQUENCE [LARGE SCALE GENOMIC DNA]</scope>
</reference>
<sequence length="174" mass="18942">MDVGVHRIWTLHDKSKGYPIPTDADLDTVAKVESLIPQGNNKLPWYTFYDEAILVTAGLVHDKEFDPVNTSDPPSWEEIAIYATFASKPNEIDFGEMLSERHSIFTRVAITSKIKPNESLIPVLGSTPPLPTSTIPAHVVSSVLKRLASEISGPNTNPPTSLGVIAQTQTLPNG</sequence>
<organism evidence="1 2">
    <name type="scientific">Lithospermum erythrorhizon</name>
    <name type="common">Purple gromwell</name>
    <name type="synonym">Lithospermum officinale var. erythrorhizon</name>
    <dbReference type="NCBI Taxonomy" id="34254"/>
    <lineage>
        <taxon>Eukaryota</taxon>
        <taxon>Viridiplantae</taxon>
        <taxon>Streptophyta</taxon>
        <taxon>Embryophyta</taxon>
        <taxon>Tracheophyta</taxon>
        <taxon>Spermatophyta</taxon>
        <taxon>Magnoliopsida</taxon>
        <taxon>eudicotyledons</taxon>
        <taxon>Gunneridae</taxon>
        <taxon>Pentapetalae</taxon>
        <taxon>asterids</taxon>
        <taxon>lamiids</taxon>
        <taxon>Boraginales</taxon>
        <taxon>Boraginaceae</taxon>
        <taxon>Boraginoideae</taxon>
        <taxon>Lithospermeae</taxon>
        <taxon>Lithospermum</taxon>
    </lineage>
</organism>
<keyword evidence="2" id="KW-1185">Reference proteome</keyword>
<evidence type="ECO:0000313" key="1">
    <source>
        <dbReference type="EMBL" id="GAA0168203.1"/>
    </source>
</evidence>
<name>A0AAV3QX11_LITER</name>